<proteinExistence type="predicted"/>
<feature type="region of interest" description="Disordered" evidence="1">
    <location>
        <begin position="123"/>
        <end position="143"/>
    </location>
</feature>
<evidence type="ECO:0000256" key="1">
    <source>
        <dbReference type="SAM" id="MobiDB-lite"/>
    </source>
</evidence>
<dbReference type="RefSeq" id="YP_009480762.1">
    <property type="nucleotide sequence ID" value="NC_037665.1"/>
</dbReference>
<dbReference type="EMBL" id="MG011691">
    <property type="protein sequence ID" value="AVK76766.1"/>
    <property type="molecule type" value="Genomic_DNA"/>
</dbReference>
<reference evidence="2" key="1">
    <citation type="journal article" date="2018" name="Nat. Commun.">
        <title>Diversity and evolution of the emerging Pandoraviridae family.</title>
        <authorList>
            <person name="Legendre M."/>
            <person name="Fabre E."/>
            <person name="Poirot O."/>
            <person name="Jeudy S."/>
            <person name="Lartigue A."/>
            <person name="Alempic J.M."/>
            <person name="Beucher L."/>
            <person name="Philippe N."/>
            <person name="Bertaux L."/>
            <person name="Christo-Foroux E."/>
            <person name="Labadie K."/>
            <person name="Coute Y."/>
            <person name="Abergel C."/>
            <person name="Claverie J.M."/>
        </authorList>
    </citation>
    <scope>NUCLEOTIDE SEQUENCE [LARGE SCALE GENOMIC DNA]</scope>
    <source>
        <strain evidence="2">Macleodensis</strain>
    </source>
</reference>
<organism evidence="2">
    <name type="scientific">Pandoravirus macleodensis</name>
    <dbReference type="NCBI Taxonomy" id="2107707"/>
    <lineage>
        <taxon>Viruses</taxon>
        <taxon>Pandoravirus</taxon>
    </lineage>
</organism>
<dbReference type="GeneID" id="36841221"/>
<dbReference type="Proteomes" id="UP000249758">
    <property type="component" value="Segment"/>
</dbReference>
<sequence>MTSFDLGAFEAAFPPTGTVVPGYGAAAPTTTRPQPAPPGVYQHITVLNMSGKRATGSWTTQQETSHFTIEDGHIFNVRREGVPPIRTITISTGGTQPAYSNPSVTPGSTIAIVLNKDGGYSPLGSIDGGGSDGSDGNNSGGYNPQRQGLGAIFGTYNAAAASGATNGNVGYAPERRGLAALFGVGNDGAGNGQDSERRGLGGIFGVSRNNNNGSNNYNNGTANNDGALSFAPFGWRV</sequence>
<accession>A0A2U7UEA0</accession>
<evidence type="ECO:0000313" key="2">
    <source>
        <dbReference type="EMBL" id="AVK76766.1"/>
    </source>
</evidence>
<gene>
    <name evidence="2" type="ORF">pmac_cds_78</name>
</gene>
<protein>
    <submittedName>
        <fullName evidence="2">Uncharacterized protein</fullName>
    </submittedName>
</protein>
<name>A0A2U7UEA0_9VIRU</name>
<dbReference type="KEGG" id="vg:36841221"/>